<dbReference type="SUPFAM" id="SSF56601">
    <property type="entry name" value="beta-lactamase/transpeptidase-like"/>
    <property type="match status" value="1"/>
</dbReference>
<protein>
    <submittedName>
        <fullName evidence="14">D-alanyl-D-alanine carboxypeptidase</fullName>
    </submittedName>
</protein>
<dbReference type="PANTHER" id="PTHR21581:SF33">
    <property type="entry name" value="D-ALANYL-D-ALANINE CARBOXYPEPTIDASE DACB"/>
    <property type="match status" value="1"/>
</dbReference>
<name>W5Y645_9CORY</name>
<evidence type="ECO:0000256" key="5">
    <source>
        <dbReference type="ARBA" id="ARBA00022984"/>
    </source>
</evidence>
<dbReference type="RefSeq" id="WP_051483434.1">
    <property type="nucleotide sequence ID" value="NZ_CP004353.1"/>
</dbReference>
<organism evidence="14 15">
    <name type="scientific">Corynebacterium vitaeruminis DSM 20294</name>
    <dbReference type="NCBI Taxonomy" id="1224164"/>
    <lineage>
        <taxon>Bacteria</taxon>
        <taxon>Bacillati</taxon>
        <taxon>Actinomycetota</taxon>
        <taxon>Actinomycetes</taxon>
        <taxon>Mycobacteriales</taxon>
        <taxon>Corynebacteriaceae</taxon>
        <taxon>Corynebacterium</taxon>
    </lineage>
</organism>
<keyword evidence="6" id="KW-0961">Cell wall biogenesis/degradation</keyword>
<dbReference type="InterPro" id="IPR018044">
    <property type="entry name" value="Peptidase_S11"/>
</dbReference>
<comment type="similarity">
    <text evidence="1 9">Belongs to the peptidase S11 family.</text>
</comment>
<gene>
    <name evidence="14" type="ORF">B843_02835</name>
</gene>
<keyword evidence="14" id="KW-0645">Protease</keyword>
<dbReference type="GO" id="GO:0009252">
    <property type="term" value="P:peptidoglycan biosynthetic process"/>
    <property type="evidence" value="ECO:0007669"/>
    <property type="project" value="UniProtKB-KW"/>
</dbReference>
<dbReference type="InterPro" id="IPR001967">
    <property type="entry name" value="Peptidase_S11_N"/>
</dbReference>
<keyword evidence="15" id="KW-1185">Reference proteome</keyword>
<feature type="binding site" evidence="8">
    <location>
        <position position="290"/>
    </location>
    <ligand>
        <name>substrate</name>
    </ligand>
</feature>
<feature type="domain" description="Peptidase S11 D-alanyl-D-alanine carboxypeptidase A N-terminal" evidence="13">
    <location>
        <begin position="97"/>
        <end position="319"/>
    </location>
</feature>
<reference evidence="14 15" key="1">
    <citation type="submission" date="2013-02" db="EMBL/GenBank/DDBJ databases">
        <title>The complete genome sequence of Corynebacterium vitaeruminis DSM 20294.</title>
        <authorList>
            <person name="Ruckert C."/>
            <person name="Albersmeier A."/>
            <person name="Kalinowski J."/>
        </authorList>
    </citation>
    <scope>NUCLEOTIDE SEQUENCE [LARGE SCALE GENOMIC DNA]</scope>
    <source>
        <strain evidence="15">ATCC 10234</strain>
    </source>
</reference>
<feature type="signal peptide" evidence="12">
    <location>
        <begin position="1"/>
        <end position="37"/>
    </location>
</feature>
<keyword evidence="5" id="KW-0573">Peptidoglycan synthesis</keyword>
<dbReference type="GO" id="GO:0071555">
    <property type="term" value="P:cell wall organization"/>
    <property type="evidence" value="ECO:0007669"/>
    <property type="project" value="UniProtKB-KW"/>
</dbReference>
<evidence type="ECO:0000313" key="15">
    <source>
        <dbReference type="Proteomes" id="UP000019222"/>
    </source>
</evidence>
<dbReference type="PANTHER" id="PTHR21581">
    <property type="entry name" value="D-ALANYL-D-ALANINE CARBOXYPEPTIDASE"/>
    <property type="match status" value="1"/>
</dbReference>
<proteinExistence type="inferred from homology"/>
<dbReference type="Gene3D" id="3.40.710.10">
    <property type="entry name" value="DD-peptidase/beta-lactamase superfamily"/>
    <property type="match status" value="1"/>
</dbReference>
<sequence>MATILARGTIFLMNYLSRRAAALTCAVLMSVAPAAIADPAPRSEAPNTDSCPNATQPPQAEDTSEALQPGQVAPTPPPVVANEFGSCGVTAAAGFVEPENTASAWMVFDLDSGDVIATKDPHGRYRPASIIKVLLALVALQELDLSRTYVATAEDQNQEGSAVGIREGLTYTNEQLMLGLLLNSGNDAAHAIATQLGGDAATLEKVRAKARELGAVDTYVASYNGLDAPGMMTSARDLAVFYKAAWQNPTFARMVATEKVTFPDKDPGTTFEVWNDNGLFMNDENGIGGKTGYTDDAHHTFVGAKTVGTRRLAAVVLDTTIDKGRAWEQAQKLIDASSVATGSIGNLGQAQTTTVAPTPLPQPSAPSSRSHSGLYFAVAGLLAVCAVVMAYFSGRRKE</sequence>
<evidence type="ECO:0000256" key="8">
    <source>
        <dbReference type="PIRSR" id="PIRSR618044-2"/>
    </source>
</evidence>
<evidence type="ECO:0000256" key="11">
    <source>
        <dbReference type="SAM" id="Phobius"/>
    </source>
</evidence>
<keyword evidence="11" id="KW-1133">Transmembrane helix</keyword>
<dbReference type="InterPro" id="IPR012338">
    <property type="entry name" value="Beta-lactam/transpept-like"/>
</dbReference>
<dbReference type="GO" id="GO:0006508">
    <property type="term" value="P:proteolysis"/>
    <property type="evidence" value="ECO:0007669"/>
    <property type="project" value="InterPro"/>
</dbReference>
<evidence type="ECO:0000256" key="2">
    <source>
        <dbReference type="ARBA" id="ARBA00022729"/>
    </source>
</evidence>
<evidence type="ECO:0000256" key="4">
    <source>
        <dbReference type="ARBA" id="ARBA00022960"/>
    </source>
</evidence>
<evidence type="ECO:0000313" key="14">
    <source>
        <dbReference type="EMBL" id="AHI21958.1"/>
    </source>
</evidence>
<keyword evidence="4" id="KW-0133">Cell shape</keyword>
<evidence type="ECO:0000259" key="13">
    <source>
        <dbReference type="Pfam" id="PF00768"/>
    </source>
</evidence>
<evidence type="ECO:0000256" key="3">
    <source>
        <dbReference type="ARBA" id="ARBA00022801"/>
    </source>
</evidence>
<dbReference type="Pfam" id="PF00768">
    <property type="entry name" value="Peptidase_S11"/>
    <property type="match status" value="1"/>
</dbReference>
<dbReference type="GO" id="GO:0008360">
    <property type="term" value="P:regulation of cell shape"/>
    <property type="evidence" value="ECO:0007669"/>
    <property type="project" value="UniProtKB-KW"/>
</dbReference>
<dbReference type="PRINTS" id="PR00725">
    <property type="entry name" value="DADACBPTASE1"/>
</dbReference>
<evidence type="ECO:0000256" key="10">
    <source>
        <dbReference type="SAM" id="MobiDB-lite"/>
    </source>
</evidence>
<feature type="active site" evidence="7">
    <location>
        <position position="184"/>
    </location>
</feature>
<dbReference type="STRING" id="1224164.B843_02835"/>
<feature type="chain" id="PRO_5004876354" evidence="12">
    <location>
        <begin position="38"/>
        <end position="398"/>
    </location>
</feature>
<feature type="region of interest" description="Disordered" evidence="10">
    <location>
        <begin position="39"/>
        <end position="79"/>
    </location>
</feature>
<evidence type="ECO:0000256" key="12">
    <source>
        <dbReference type="SAM" id="SignalP"/>
    </source>
</evidence>
<feature type="active site" description="Proton acceptor" evidence="7">
    <location>
        <position position="132"/>
    </location>
</feature>
<dbReference type="EMBL" id="CP004353">
    <property type="protein sequence ID" value="AHI21958.1"/>
    <property type="molecule type" value="Genomic_DNA"/>
</dbReference>
<feature type="transmembrane region" description="Helical" evidence="11">
    <location>
        <begin position="373"/>
        <end position="392"/>
    </location>
</feature>
<keyword evidence="3" id="KW-0378">Hydrolase</keyword>
<dbReference type="GO" id="GO:0009002">
    <property type="term" value="F:serine-type D-Ala-D-Ala carboxypeptidase activity"/>
    <property type="evidence" value="ECO:0007669"/>
    <property type="project" value="InterPro"/>
</dbReference>
<keyword evidence="11" id="KW-0472">Membrane</keyword>
<evidence type="ECO:0000256" key="9">
    <source>
        <dbReference type="RuleBase" id="RU004016"/>
    </source>
</evidence>
<dbReference type="HOGENOM" id="CLU_027070_3_0_11"/>
<evidence type="ECO:0000256" key="6">
    <source>
        <dbReference type="ARBA" id="ARBA00023316"/>
    </source>
</evidence>
<keyword evidence="14" id="KW-0121">Carboxypeptidase</keyword>
<dbReference type="AlphaFoldDB" id="W5Y645"/>
<evidence type="ECO:0000256" key="7">
    <source>
        <dbReference type="PIRSR" id="PIRSR618044-1"/>
    </source>
</evidence>
<dbReference type="PATRIC" id="fig|1224164.3.peg.561"/>
<feature type="active site" description="Acyl-ester intermediate" evidence="7">
    <location>
        <position position="129"/>
    </location>
</feature>
<keyword evidence="11" id="KW-0812">Transmembrane</keyword>
<evidence type="ECO:0000256" key="1">
    <source>
        <dbReference type="ARBA" id="ARBA00007164"/>
    </source>
</evidence>
<accession>W5Y645</accession>
<feature type="compositionally biased region" description="Polar residues" evidence="10">
    <location>
        <begin position="45"/>
        <end position="58"/>
    </location>
</feature>
<dbReference type="KEGG" id="cvt:B843_02835"/>
<dbReference type="eggNOG" id="COG1686">
    <property type="taxonomic scope" value="Bacteria"/>
</dbReference>
<keyword evidence="2 12" id="KW-0732">Signal</keyword>
<dbReference type="Proteomes" id="UP000019222">
    <property type="component" value="Chromosome"/>
</dbReference>